<keyword evidence="2" id="KW-0732">Signal</keyword>
<reference evidence="5" key="1">
    <citation type="submission" date="2017-11" db="EMBL/GenBank/DDBJ databases">
        <authorList>
            <person name="Kuznetsova I."/>
            <person name="Sazanova A."/>
            <person name="Chirak E."/>
            <person name="Safronova V."/>
            <person name="Willems A."/>
        </authorList>
    </citation>
    <scope>NUCLEOTIDE SEQUENCE [LARGE SCALE GENOMIC DNA]</scope>
    <source>
        <strain evidence="5">STM 196</strain>
    </source>
</reference>
<sequence length="132" mass="14449">MPNRRQVILTAVVFAAGTMFAPASYAASKSGFVQSDFDAAKAAGKSILIEVTAPWCPTCKAQKPILSELTSDKKFKDLVIYEVDFDSQKDVLRRLNVRMQSTLITFKNGKETGRSTGDTNKASISRLLDKAI</sequence>
<dbReference type="EMBL" id="PGGO01000027">
    <property type="protein sequence ID" value="PSH62923.1"/>
    <property type="molecule type" value="Genomic_DNA"/>
</dbReference>
<dbReference type="InterPro" id="IPR050620">
    <property type="entry name" value="Thioredoxin_H-type-like"/>
</dbReference>
<feature type="chain" id="PRO_5015153163" evidence="2">
    <location>
        <begin position="27"/>
        <end position="132"/>
    </location>
</feature>
<keyword evidence="5" id="KW-1185">Reference proteome</keyword>
<dbReference type="OrthoDB" id="7950124at2"/>
<dbReference type="InterPro" id="IPR036249">
    <property type="entry name" value="Thioredoxin-like_sf"/>
</dbReference>
<name>A0A2P7B8X6_9HYPH</name>
<evidence type="ECO:0000256" key="2">
    <source>
        <dbReference type="SAM" id="SignalP"/>
    </source>
</evidence>
<dbReference type="PANTHER" id="PTHR10438:SF468">
    <property type="entry name" value="THIOREDOXIN-1-RELATED"/>
    <property type="match status" value="1"/>
</dbReference>
<keyword evidence="1" id="KW-0676">Redox-active center</keyword>
<comment type="caution">
    <text evidence="4">The sequence shown here is derived from an EMBL/GenBank/DDBJ whole genome shotgun (WGS) entry which is preliminary data.</text>
</comment>
<dbReference type="PROSITE" id="PS00194">
    <property type="entry name" value="THIOREDOXIN_1"/>
    <property type="match status" value="1"/>
</dbReference>
<protein>
    <submittedName>
        <fullName evidence="4">Thiol reductase thioredoxin</fullName>
    </submittedName>
</protein>
<dbReference type="InterPro" id="IPR017937">
    <property type="entry name" value="Thioredoxin_CS"/>
</dbReference>
<feature type="signal peptide" evidence="2">
    <location>
        <begin position="1"/>
        <end position="26"/>
    </location>
</feature>
<accession>A0A2P7B8X6</accession>
<dbReference type="PROSITE" id="PS51352">
    <property type="entry name" value="THIOREDOXIN_2"/>
    <property type="match status" value="1"/>
</dbReference>
<dbReference type="InterPro" id="IPR013766">
    <property type="entry name" value="Thioredoxin_domain"/>
</dbReference>
<evidence type="ECO:0000256" key="1">
    <source>
        <dbReference type="ARBA" id="ARBA00023284"/>
    </source>
</evidence>
<gene>
    <name evidence="4" type="ORF">CU102_24600</name>
</gene>
<dbReference type="GO" id="GO:0015036">
    <property type="term" value="F:disulfide oxidoreductase activity"/>
    <property type="evidence" value="ECO:0007669"/>
    <property type="project" value="UniProtKB-ARBA"/>
</dbReference>
<evidence type="ECO:0000313" key="4">
    <source>
        <dbReference type="EMBL" id="PSH62923.1"/>
    </source>
</evidence>
<feature type="domain" description="Thioredoxin" evidence="3">
    <location>
        <begin position="14"/>
        <end position="132"/>
    </location>
</feature>
<dbReference type="Pfam" id="PF00085">
    <property type="entry name" value="Thioredoxin"/>
    <property type="match status" value="1"/>
</dbReference>
<dbReference type="Gene3D" id="3.40.30.10">
    <property type="entry name" value="Glutaredoxin"/>
    <property type="match status" value="1"/>
</dbReference>
<dbReference type="AlphaFoldDB" id="A0A2P7B8X6"/>
<dbReference type="CDD" id="cd02947">
    <property type="entry name" value="TRX_family"/>
    <property type="match status" value="1"/>
</dbReference>
<dbReference type="SUPFAM" id="SSF52833">
    <property type="entry name" value="Thioredoxin-like"/>
    <property type="match status" value="1"/>
</dbReference>
<organism evidence="4 5">
    <name type="scientific">Phyllobacterium brassicacearum</name>
    <dbReference type="NCBI Taxonomy" id="314235"/>
    <lineage>
        <taxon>Bacteria</taxon>
        <taxon>Pseudomonadati</taxon>
        <taxon>Pseudomonadota</taxon>
        <taxon>Alphaproteobacteria</taxon>
        <taxon>Hyphomicrobiales</taxon>
        <taxon>Phyllobacteriaceae</taxon>
        <taxon>Phyllobacterium</taxon>
    </lineage>
</organism>
<dbReference type="PANTHER" id="PTHR10438">
    <property type="entry name" value="THIOREDOXIN"/>
    <property type="match status" value="1"/>
</dbReference>
<dbReference type="Proteomes" id="UP000241444">
    <property type="component" value="Unassembled WGS sequence"/>
</dbReference>
<evidence type="ECO:0000259" key="3">
    <source>
        <dbReference type="PROSITE" id="PS51352"/>
    </source>
</evidence>
<proteinExistence type="predicted"/>
<dbReference type="RefSeq" id="WP_106713721.1">
    <property type="nucleotide sequence ID" value="NZ_PGGO01000027.1"/>
</dbReference>
<evidence type="ECO:0000313" key="5">
    <source>
        <dbReference type="Proteomes" id="UP000241444"/>
    </source>
</evidence>